<organism evidence="2">
    <name type="scientific">marine metagenome</name>
    <dbReference type="NCBI Taxonomy" id="408172"/>
    <lineage>
        <taxon>unclassified sequences</taxon>
        <taxon>metagenomes</taxon>
        <taxon>ecological metagenomes</taxon>
    </lineage>
</organism>
<gene>
    <name evidence="2" type="ORF">METZ01_LOCUS223849</name>
</gene>
<keyword evidence="1" id="KW-0472">Membrane</keyword>
<keyword evidence="1" id="KW-1133">Transmembrane helix</keyword>
<accession>A0A382G862</accession>
<reference evidence="2" key="1">
    <citation type="submission" date="2018-05" db="EMBL/GenBank/DDBJ databases">
        <authorList>
            <person name="Lanie J.A."/>
            <person name="Ng W.-L."/>
            <person name="Kazmierczak K.M."/>
            <person name="Andrzejewski T.M."/>
            <person name="Davidsen T.M."/>
            <person name="Wayne K.J."/>
            <person name="Tettelin H."/>
            <person name="Glass J.I."/>
            <person name="Rusch D."/>
            <person name="Podicherti R."/>
            <person name="Tsui H.-C.T."/>
            <person name="Winkler M.E."/>
        </authorList>
    </citation>
    <scope>NUCLEOTIDE SEQUENCE</scope>
</reference>
<name>A0A382G862_9ZZZZ</name>
<dbReference type="EMBL" id="UINC01053907">
    <property type="protein sequence ID" value="SVB70995.1"/>
    <property type="molecule type" value="Genomic_DNA"/>
</dbReference>
<feature type="non-terminal residue" evidence="2">
    <location>
        <position position="73"/>
    </location>
</feature>
<proteinExistence type="predicted"/>
<sequence length="73" mass="7694">MQLLASGSRQAPCLSLQRSVLSRLMSGYLPFVLALGLWAVSGCVQSPIAPPQPAKLEDVFDLPKLQSIGGAIT</sequence>
<evidence type="ECO:0000313" key="2">
    <source>
        <dbReference type="EMBL" id="SVB70995.1"/>
    </source>
</evidence>
<keyword evidence="1" id="KW-0812">Transmembrane</keyword>
<dbReference type="AlphaFoldDB" id="A0A382G862"/>
<evidence type="ECO:0000256" key="1">
    <source>
        <dbReference type="SAM" id="Phobius"/>
    </source>
</evidence>
<feature type="transmembrane region" description="Helical" evidence="1">
    <location>
        <begin position="20"/>
        <end position="40"/>
    </location>
</feature>
<protein>
    <submittedName>
        <fullName evidence="2">Uncharacterized protein</fullName>
    </submittedName>
</protein>